<feature type="coiled-coil region" evidence="1">
    <location>
        <begin position="375"/>
        <end position="459"/>
    </location>
</feature>
<sequence>MDTLLSQSKRDQHRRFEEKLAARRRSKMEREATMGVTRENSSAEQFQKYEEKKAMKKNILENLEKQLEADKERLLSSLRNKTNKMERVKARWKMLAKLNQEQKLLLAEENFESARIVFDMSESALRKEKSFIQERDRHRELAKGRLTSRGSPRKSVEENQQDILKFLEQKPETPKKQKKIKERVMENLYEHHQYEREIFVKLLQLAQQQTELQEKAKNMSEKELKDILTKLQNDQIKIQSDAQQTALTVNLNALTESEQQTYYVGVSKRRSLQFQLYMDAIVYRIEVELRMLKENGIEINEEVIHKELSVSLLADLQERQDNESSVLRNIIVEKDDEMLENICGVQKVGQREGWYKNLSVVIFTLTLSSDDLELLPDITNETKKLEEEFEKQKQEITEKALNSGEDPEPKISELKEKYESKKQGIKEKYERKMLEIREKQAAKKHAKEKKEMKEMEEKELVNMAEMRAKAMKTGGVTLRRKTSVLQDRLSIIREGKKDAEEKEKEKNPRSKSVDAKKSSLLKREKTALDIEVSDGQKQAMFSQIVRQQQNLQSKITDQQKQQEENLQKRLAAKRNQNEQAAALVNLGERQKTILEQKNGTDKSQIKVEKSGRSKSSDRT</sequence>
<dbReference type="Proteomes" id="UP000030746">
    <property type="component" value="Unassembled WGS sequence"/>
</dbReference>
<accession>V3ZFP2</accession>
<dbReference type="CTD" id="20239808"/>
<dbReference type="KEGG" id="lgi:LOTGIDRAFT_164682"/>
<evidence type="ECO:0000313" key="3">
    <source>
        <dbReference type="EMBL" id="ESO89983.1"/>
    </source>
</evidence>
<feature type="coiled-coil region" evidence="1">
    <location>
        <begin position="556"/>
        <end position="583"/>
    </location>
</feature>
<evidence type="ECO:0000256" key="2">
    <source>
        <dbReference type="SAM" id="MobiDB-lite"/>
    </source>
</evidence>
<evidence type="ECO:0000256" key="1">
    <source>
        <dbReference type="SAM" id="Coils"/>
    </source>
</evidence>
<dbReference type="GeneID" id="20239808"/>
<dbReference type="HOGENOM" id="CLU_441658_0_0_1"/>
<dbReference type="OMA" id="ETEWRRM"/>
<feature type="coiled-coil region" evidence="1">
    <location>
        <begin position="46"/>
        <end position="91"/>
    </location>
</feature>
<feature type="compositionally biased region" description="Basic and acidic residues" evidence="2">
    <location>
        <begin position="490"/>
        <end position="528"/>
    </location>
</feature>
<feature type="compositionally biased region" description="Basic and acidic residues" evidence="2">
    <location>
        <begin position="8"/>
        <end position="21"/>
    </location>
</feature>
<organism evidence="3 4">
    <name type="scientific">Lottia gigantea</name>
    <name type="common">Giant owl limpet</name>
    <dbReference type="NCBI Taxonomy" id="225164"/>
    <lineage>
        <taxon>Eukaryota</taxon>
        <taxon>Metazoa</taxon>
        <taxon>Spiralia</taxon>
        <taxon>Lophotrochozoa</taxon>
        <taxon>Mollusca</taxon>
        <taxon>Gastropoda</taxon>
        <taxon>Patellogastropoda</taxon>
        <taxon>Lottioidea</taxon>
        <taxon>Lottiidae</taxon>
        <taxon>Lottia</taxon>
    </lineage>
</organism>
<evidence type="ECO:0000313" key="4">
    <source>
        <dbReference type="Proteomes" id="UP000030746"/>
    </source>
</evidence>
<keyword evidence="4" id="KW-1185">Reference proteome</keyword>
<protein>
    <submittedName>
        <fullName evidence="3">Uncharacterized protein</fullName>
    </submittedName>
</protein>
<gene>
    <name evidence="3" type="ORF">LOTGIDRAFT_164682</name>
</gene>
<feature type="region of interest" description="Disordered" evidence="2">
    <location>
        <begin position="588"/>
        <end position="619"/>
    </location>
</feature>
<proteinExistence type="predicted"/>
<feature type="region of interest" description="Disordered" evidence="2">
    <location>
        <begin position="137"/>
        <end position="159"/>
    </location>
</feature>
<name>V3ZFP2_LOTGI</name>
<feature type="region of interest" description="Disordered" evidence="2">
    <location>
        <begin position="1"/>
        <end position="45"/>
    </location>
</feature>
<dbReference type="EMBL" id="KB202518">
    <property type="protein sequence ID" value="ESO89983.1"/>
    <property type="molecule type" value="Genomic_DNA"/>
</dbReference>
<feature type="region of interest" description="Disordered" evidence="2">
    <location>
        <begin position="487"/>
        <end position="534"/>
    </location>
</feature>
<dbReference type="OrthoDB" id="6159501at2759"/>
<dbReference type="AlphaFoldDB" id="V3ZFP2"/>
<dbReference type="RefSeq" id="XP_009059451.1">
    <property type="nucleotide sequence ID" value="XM_009061203.1"/>
</dbReference>
<reference evidence="3 4" key="1">
    <citation type="journal article" date="2013" name="Nature">
        <title>Insights into bilaterian evolution from three spiralian genomes.</title>
        <authorList>
            <person name="Simakov O."/>
            <person name="Marletaz F."/>
            <person name="Cho S.J."/>
            <person name="Edsinger-Gonzales E."/>
            <person name="Havlak P."/>
            <person name="Hellsten U."/>
            <person name="Kuo D.H."/>
            <person name="Larsson T."/>
            <person name="Lv J."/>
            <person name="Arendt D."/>
            <person name="Savage R."/>
            <person name="Osoegawa K."/>
            <person name="de Jong P."/>
            <person name="Grimwood J."/>
            <person name="Chapman J.A."/>
            <person name="Shapiro H."/>
            <person name="Aerts A."/>
            <person name="Otillar R.P."/>
            <person name="Terry A.Y."/>
            <person name="Boore J.L."/>
            <person name="Grigoriev I.V."/>
            <person name="Lindberg D.R."/>
            <person name="Seaver E.C."/>
            <person name="Weisblat D.A."/>
            <person name="Putnam N.H."/>
            <person name="Rokhsar D.S."/>
        </authorList>
    </citation>
    <scope>NUCLEOTIDE SEQUENCE [LARGE SCALE GENOMIC DNA]</scope>
</reference>
<keyword evidence="1" id="KW-0175">Coiled coil</keyword>